<evidence type="ECO:0000313" key="1">
    <source>
        <dbReference type="EMBL" id="MFN6543913.1"/>
    </source>
</evidence>
<organism evidence="1 2">
    <name type="scientific">Mycolicibacterium nivoides</name>
    <dbReference type="NCBI Taxonomy" id="2487344"/>
    <lineage>
        <taxon>Bacteria</taxon>
        <taxon>Bacillati</taxon>
        <taxon>Actinomycetota</taxon>
        <taxon>Actinomycetes</taxon>
        <taxon>Mycobacteriales</taxon>
        <taxon>Mycobacteriaceae</taxon>
        <taxon>Mycolicibacterium</taxon>
    </lineage>
</organism>
<sequence length="166" mass="17314">MAEPLIRPADLVPFVPDIDMGKAQEMCDDVLALAGLAAPCLDDENLDPKKAAAAKAILRGAVLRWNEAGEGARKQVTDRTGPFEHSETIDNSTPRRSTRLWPTEITDLQAICAGDGGGRKAWGYDTAGSGGIQHGDTCAINLGATFCDCGAIYTGAGGGPLWGTGE</sequence>
<accession>A0ABW9L9L1</accession>
<dbReference type="EMBL" id="JBKBDD010000003">
    <property type="protein sequence ID" value="MFN6543913.1"/>
    <property type="molecule type" value="Genomic_DNA"/>
</dbReference>
<gene>
    <name evidence="1" type="ORF">ACK4CT_12055</name>
</gene>
<proteinExistence type="predicted"/>
<reference evidence="1 2" key="1">
    <citation type="submission" date="2024-12" db="EMBL/GenBank/DDBJ databases">
        <title>The coexistence of Mycolicibacterium septicum and Mycolicibacterium nivoides in clinical samples.</title>
        <authorList>
            <person name="Wang C."/>
            <person name="Feng Y."/>
            <person name="Zong Z."/>
        </authorList>
    </citation>
    <scope>NUCLEOTIDE SEQUENCE [LARGE SCALE GENOMIC DNA]</scope>
    <source>
        <strain evidence="1 2">120309</strain>
    </source>
</reference>
<comment type="caution">
    <text evidence="1">The sequence shown here is derived from an EMBL/GenBank/DDBJ whole genome shotgun (WGS) entry which is preliminary data.</text>
</comment>
<evidence type="ECO:0008006" key="3">
    <source>
        <dbReference type="Google" id="ProtNLM"/>
    </source>
</evidence>
<protein>
    <recommendedName>
        <fullName evidence="3">Head-to-tail adaptor</fullName>
    </recommendedName>
</protein>
<keyword evidence="2" id="KW-1185">Reference proteome</keyword>
<name>A0ABW9L9L1_9MYCO</name>
<evidence type="ECO:0000313" key="2">
    <source>
        <dbReference type="Proteomes" id="UP001635816"/>
    </source>
</evidence>
<dbReference type="Proteomes" id="UP001635816">
    <property type="component" value="Unassembled WGS sequence"/>
</dbReference>
<dbReference type="RefSeq" id="WP_409543319.1">
    <property type="nucleotide sequence ID" value="NZ_JBKBDD010000003.1"/>
</dbReference>